<feature type="domain" description="EF-hand" evidence="5">
    <location>
        <begin position="3422"/>
        <end position="3457"/>
    </location>
</feature>
<keyword evidence="2" id="KW-0106">Calcium</keyword>
<feature type="coiled-coil region" evidence="3">
    <location>
        <begin position="678"/>
        <end position="708"/>
    </location>
</feature>
<dbReference type="InterPro" id="IPR011992">
    <property type="entry name" value="EF-hand-dom_pair"/>
</dbReference>
<feature type="region of interest" description="Disordered" evidence="4">
    <location>
        <begin position="2496"/>
        <end position="2519"/>
    </location>
</feature>
<feature type="region of interest" description="Disordered" evidence="4">
    <location>
        <begin position="3284"/>
        <end position="3306"/>
    </location>
</feature>
<dbReference type="Gene3D" id="1.10.238.10">
    <property type="entry name" value="EF-hand"/>
    <property type="match status" value="1"/>
</dbReference>
<protein>
    <recommendedName>
        <fullName evidence="5">EF-hand domain-containing protein</fullName>
    </recommendedName>
</protein>
<evidence type="ECO:0000313" key="6">
    <source>
        <dbReference type="EMBL" id="VDO49715.1"/>
    </source>
</evidence>
<feature type="coiled-coil region" evidence="3">
    <location>
        <begin position="1388"/>
        <end position="1452"/>
    </location>
</feature>
<proteinExistence type="predicted"/>
<feature type="region of interest" description="Disordered" evidence="4">
    <location>
        <begin position="911"/>
        <end position="931"/>
    </location>
</feature>
<feature type="compositionally biased region" description="Low complexity" evidence="4">
    <location>
        <begin position="911"/>
        <end position="927"/>
    </location>
</feature>
<evidence type="ECO:0000256" key="1">
    <source>
        <dbReference type="ARBA" id="ARBA00022737"/>
    </source>
</evidence>
<gene>
    <name evidence="6" type="ORF">SMRZ_LOCUS942</name>
</gene>
<dbReference type="InterPro" id="IPR018247">
    <property type="entry name" value="EF_Hand_1_Ca_BS"/>
</dbReference>
<evidence type="ECO:0000256" key="4">
    <source>
        <dbReference type="SAM" id="MobiDB-lite"/>
    </source>
</evidence>
<dbReference type="CDD" id="cd00051">
    <property type="entry name" value="EFh"/>
    <property type="match status" value="1"/>
</dbReference>
<evidence type="ECO:0000256" key="2">
    <source>
        <dbReference type="ARBA" id="ARBA00022837"/>
    </source>
</evidence>
<dbReference type="Pfam" id="PF13499">
    <property type="entry name" value="EF-hand_7"/>
    <property type="match status" value="1"/>
</dbReference>
<feature type="compositionally biased region" description="Basic and acidic residues" evidence="4">
    <location>
        <begin position="2496"/>
        <end position="2510"/>
    </location>
</feature>
<dbReference type="InterPro" id="IPR002017">
    <property type="entry name" value="Spectrin_repeat"/>
</dbReference>
<dbReference type="GO" id="GO:0005509">
    <property type="term" value="F:calcium ion binding"/>
    <property type="evidence" value="ECO:0007669"/>
    <property type="project" value="InterPro"/>
</dbReference>
<keyword evidence="7" id="KW-1185">Reference proteome</keyword>
<dbReference type="InterPro" id="IPR018159">
    <property type="entry name" value="Spectrin/alpha-actinin"/>
</dbReference>
<evidence type="ECO:0000256" key="3">
    <source>
        <dbReference type="SAM" id="Coils"/>
    </source>
</evidence>
<dbReference type="PROSITE" id="PS00018">
    <property type="entry name" value="EF_HAND_1"/>
    <property type="match status" value="1"/>
</dbReference>
<dbReference type="SMART" id="SM00054">
    <property type="entry name" value="EFh"/>
    <property type="match status" value="2"/>
</dbReference>
<dbReference type="InterPro" id="IPR002048">
    <property type="entry name" value="EF_hand_dom"/>
</dbReference>
<feature type="coiled-coil region" evidence="3">
    <location>
        <begin position="499"/>
        <end position="547"/>
    </location>
</feature>
<dbReference type="Proteomes" id="UP000277204">
    <property type="component" value="Unassembled WGS sequence"/>
</dbReference>
<keyword evidence="3" id="KW-0175">Coiled coil</keyword>
<keyword evidence="1" id="KW-0677">Repeat</keyword>
<feature type="coiled-coil region" evidence="3">
    <location>
        <begin position="269"/>
        <end position="310"/>
    </location>
</feature>
<accession>A0A3P7ZK30</accession>
<dbReference type="PROSITE" id="PS50222">
    <property type="entry name" value="EF_HAND_2"/>
    <property type="match status" value="2"/>
</dbReference>
<name>A0A3P7ZK30_9TREM</name>
<sequence>MKDDVLSRISQLDTSQNQLTQYHNDINEFNIWLDEVGNQLNCQTTAHLPENYLKHKLQSIKMFIPNRQLQLDNIQQSINALLTKLPESDDNGKLLKENMNKLNNRWSQLLDLINTREDDLKARESFNNSYAQARNQVQEMLLTADGRLTTLSSPITLNLSSIKQQMDKLNELYSLRETIKQHLDEVDQLGSAYDTLLHTPSGIDRNFGRGTTSSNDAHISASSAVPRVSTSAAYKQSKDNKFMNVLSPMASSGSSGISSADPMCNLHEINEVNRELDELHERYDQLGNCLNERRNEFKSLIINLNNFEEKRLELINWLGDYVKTVNNVNRNISTVQSVNQAVNELKKYRAQFNEQIPKLEIVRQSFTQILHNRDHMPGAVELRNSMHSLEQQWNEAVVLNDKSQQDLNKLQRDLNEFHKLDIDLTRKLQQKANRIRSVHEKCLADNTMGSESHLNQISTLRQELDNVVPELNKFNHLIQNLKKLTPESLINQLDFNSTNERVRNDFNQLVNELSKWENETMSKIEPKTNYEQLVQQLDSQLKTIKTKMECSPVKEPVEKTNDLNEINKKIEEIKPVLEKAEQLCTQLCEHSINPTDQYHMRTKLLDLQHSYDQLINEYHKRENGKTEHSPSLPSKSELSPINKLDELNQWVSVKNKQLQNISHDLLSSSVSHTNIPETKQIESDLQNLESITEELKVKQRELQDLKENNKLNSSSLPIDSKTIDLCINQMNLLQNAVTAQQHQLKSRTNKEFLLSDQLEQLEVWITNEAIQLLNEPIAINGKYLDEKPIPLTNQQQTLQNRIQSIYNKQQELNSLKEKLSHIKTYDNQPNILTEDQQNKLQISTNDLQNKLNKLENDVKLKLSHIDDIQKAYSTAQNSLDTYKHSCDDLETRWLNLQQVLSTIEIKDLLKSSSSSPISSSPPSSPSITKPSNQIKQIHGQMIELQSELLELTNHSPKYFDSKDHSSNINLVHQLNQLELLIQSYGDKKSQKSMQKQFDELQLTMKRLETIGQALEMNFEMFQLKDIDPFSIHFIKKLNYIYIELQNIQFNINENQKIIHLNSETTQQKIEYFQELLKQLNDCKQNLNDGRSELADKMVSLPDERKLSPIYSNFLTTLNQYDTQCNNMSKQIDHIISALNNRVKQTEQMATLRQNINSSLKKVRESRQLPLNEQYLQNELDVLDSNMKSLKELSEELCKSPNDSSDKQISSHQLEYEIKTLENVIHEELANSKSVISPEKQAERLISHLRDTLVEVQHDLHILSNQLSPSSSSSNQEMITSIIDDYHTLNSRILARLDHFEQLDQLIQSIQNKLIHNRLNNEKQLIKNDYNYVYKEIQFNLNKFQLFNENEKLFNEKIYQILNWLKQKQICLNKSIQITNTTIGNTTILIDLNEKLKQLKSLSEDIENYHTTIEEIKLSGEQLCESGRFLVNEDSIQNRLVNLSDIYEELQSDTKRKLFILESALPVAQSLTSSVNTLSSRLLNVESRLNGLLENNAKDVSSAQLEKSLIDQLEYEMINGLEPQYQQVHSLWNQLKQICKPIDLFINPSTLTTTHFPNHSDARLGHVEQIDNELRRYDEFNQKLTDLAKIVGSNRQKAKQLMHKLEIKSQWLDLALKRFDPKISTAPSLDWDNYSDENHFIINESLGKMPTIHSLGTEFPYLAVLPYQPVMLDKLHERIEQFQGNWKKYQIDLTQLCDQIHDIIQSSALSTSSTNQNNAIKSSLSSSPIKTNKSFVPFTTDKFYHELSDAVSSVSKQMITLDNRLSQTEIKFAEVYPLAKCFTTDMYEFQNWLQHIEEVKNEIADNLSDSNVTVDDLGGNRKRIEMIKNLDNEIERQKSVLDRILRTSGPLLSLIAPNEANTVRLQVKQICDHYANLRKLIKTRAIKAEANLKQSDEASLCISFVLYCTSSSTFNIHGEKTSLILSKLHTLLNDLEKFLRYFLKTITTTNSIDNDNITVYFLKCIIIFMFNNCVNICPVIFQFVEQLNSMSDLFSAISEQAVRLGVPLEVSGTTVKPSILSNVQNESSKQLLDQHHALDMLGRIHSMTSVQPDHLQEHISGTSALMEALECRLPELEALTISIRAQLESKPTVIESTTTREPGTVELIESVDLEAVLKNAEKLQTDWIQLHNKLNSRVITLQSAYKTSSEQFWPIISDLRNRLDKIKESLNIIGSGCSLNDPCIRRDPLDSNSYKEQCKDLFELREELNDISQQLNESYEAGQKLINLINGQMIDNSIPSSLSQTSLMPTIMTDSFSLRRDEEQAIRNEVDYALHGLKVSQEHLVDKCECLIKQLNERELCASQFKSDLINLIKWLTEQESVWDNFQPISNNVDIVTKQLNEIVQWNDNLMNKHSEVEALNWLAGKLMSNTDNERFTLDDTSDDGTFPVQNTTSLQSDLTVANRRWDNLLDSGNSRRHRLQTVLLGLGEFESAIDGLIKWIDQMQTAVDQIPIRRANIRGLEADLARIKVIHHNINSHQLAVVRIEEQARKLERADGNKIDKPSGIDTNKEVKRKSQTQDFKTSDIRDKIIQMNKAWEHLKLSVRNKQAALEEALSETFNFHGQLDQLIRRTRQLKSRMPPPGARIMGGLPDSAREQLRRFMEVYDELVKIGSELDELRRNSAALLVNQSAAESCNQLTTNLERFSEHYAQLLKHAQDIRDRMELGLKQVEELHDHISQMMQWLTQMERTILQQKPVSRIVARLFQLIRDHTELRKEITGHRDALINLDRLASQIQCQSQKQDVILVKNLLSSIHTRWEQLVSRSAERTRQLNTGLKEASNFLDNWTSLTDWLKENLASLEEDGDRVATRPEKVAYQLALHRELQRALSTRTVAYDGVRRYARQLRDRAPVCDHDELDDMVSELKHLWQAVCTKALARQRILEQALLAAGLYKEALEALLDWLSKTEPQLAEQQTGNYGDVDIVEQLLESHNRFKAELEQRATSVKLIHQAASDLMNKASSTADSGAGSSSSNQADVFAMQAQLNHLSKIWDRVQNLTQRRSERLDQALKMAQQFQDTCRSLMDYFAGAERVIHRLAALPTFDDDGELEIETADTNNPPTNLTDAITAHRQTHSNLMNQADRVEAALQLGNKLLSQAHPAAVKRLRQWVNTIRTRWEELTSWSEQRGDRLQEALEEQNKRKLQREELMQWIHVKTSELKSIPTSIPISSLSSSSTNLQSAKSKLDSNDSKSIDSKDLFSITQERIAISTITSLVRQPNVVVNSNSSTSSKDLKQPEILTDFTTVLNEITDSKIIEQLLNLHSHLEEEVRQKQPIYENIIKHAKRRTPVKSSHNINNNNRRSRLPIRPSGNLFNRSINTANQQHNLSISVFTSPNINQLYLNWRELWIAMLTRKSQLNERLAYLNEVEKMKDFHFESWRQRYVSWLSTNKARVIDLFHRKDRDRDGRLTRAEFIDGIIEMKFQTSRVEMETVADIFDANGDGYIDYRECLNALRANYTNLDRTSSSNTNGGSSLSLNRFGPSDEETINDELKRQVGLCTCHNTYKIKKMATNKYRVSFNSVLINIINLQTNNVFYKSDNITVIDRIFFLYIKFTV</sequence>
<dbReference type="CDD" id="cd00176">
    <property type="entry name" value="SPEC"/>
    <property type="match status" value="3"/>
</dbReference>
<dbReference type="PANTHER" id="PTHR11915">
    <property type="entry name" value="SPECTRIN/FILAMIN RELATED CYTOSKELETAL PROTEIN"/>
    <property type="match status" value="1"/>
</dbReference>
<feature type="domain" description="EF-hand" evidence="5">
    <location>
        <begin position="3386"/>
        <end position="3421"/>
    </location>
</feature>
<dbReference type="SUPFAM" id="SSF47473">
    <property type="entry name" value="EF-hand"/>
    <property type="match status" value="1"/>
</dbReference>
<dbReference type="EMBL" id="UZAI01000190">
    <property type="protein sequence ID" value="VDO49715.1"/>
    <property type="molecule type" value="Genomic_DNA"/>
</dbReference>
<dbReference type="SMART" id="SM00150">
    <property type="entry name" value="SPEC"/>
    <property type="match status" value="10"/>
</dbReference>
<dbReference type="Gene3D" id="1.20.58.60">
    <property type="match status" value="11"/>
</dbReference>
<dbReference type="Pfam" id="PF00435">
    <property type="entry name" value="Spectrin"/>
    <property type="match status" value="4"/>
</dbReference>
<organism evidence="6 7">
    <name type="scientific">Schistosoma margrebowiei</name>
    <dbReference type="NCBI Taxonomy" id="48269"/>
    <lineage>
        <taxon>Eukaryota</taxon>
        <taxon>Metazoa</taxon>
        <taxon>Spiralia</taxon>
        <taxon>Lophotrochozoa</taxon>
        <taxon>Platyhelminthes</taxon>
        <taxon>Trematoda</taxon>
        <taxon>Digenea</taxon>
        <taxon>Strigeidida</taxon>
        <taxon>Schistosomatoidea</taxon>
        <taxon>Schistosomatidae</taxon>
        <taxon>Schistosoma</taxon>
    </lineage>
</organism>
<dbReference type="SUPFAM" id="SSF46966">
    <property type="entry name" value="Spectrin repeat"/>
    <property type="match status" value="11"/>
</dbReference>
<evidence type="ECO:0000313" key="7">
    <source>
        <dbReference type="Proteomes" id="UP000277204"/>
    </source>
</evidence>
<feature type="coiled-coil region" evidence="3">
    <location>
        <begin position="2193"/>
        <end position="2220"/>
    </location>
</feature>
<feature type="compositionally biased region" description="Low complexity" evidence="4">
    <location>
        <begin position="3289"/>
        <end position="3306"/>
    </location>
</feature>
<evidence type="ECO:0000259" key="5">
    <source>
        <dbReference type="PROSITE" id="PS50222"/>
    </source>
</evidence>
<reference evidence="6 7" key="1">
    <citation type="submission" date="2018-11" db="EMBL/GenBank/DDBJ databases">
        <authorList>
            <consortium name="Pathogen Informatics"/>
        </authorList>
    </citation>
    <scope>NUCLEOTIDE SEQUENCE [LARGE SCALE GENOMIC DNA]</scope>
    <source>
        <strain evidence="6 7">Zambia</strain>
    </source>
</reference>